<dbReference type="Proteomes" id="UP000823388">
    <property type="component" value="Chromosome 3K"/>
</dbReference>
<sequence length="182" mass="21411">MRLPELTSTENVFPFFFFGTIKQNHVHAFIDWCFRSCNAETDDLKESFCQYIGKSCYKVENLKAYPCYWDYRKNGDCLMSLVGADHSNMRKYLGEHGASLRWPFQSESQVHASLPSLLQKIIDWEEDNGKKYSVSDRMEYVILLRNLYKHSDELPEEIKAVIEMAESWTPGIWIRIYERAGK</sequence>
<keyword evidence="2" id="KW-1185">Reference proteome</keyword>
<reference evidence="1 2" key="1">
    <citation type="submission" date="2020-05" db="EMBL/GenBank/DDBJ databases">
        <title>WGS assembly of Panicum virgatum.</title>
        <authorList>
            <person name="Lovell J.T."/>
            <person name="Jenkins J."/>
            <person name="Shu S."/>
            <person name="Juenger T.E."/>
            <person name="Schmutz J."/>
        </authorList>
    </citation>
    <scope>NUCLEOTIDE SEQUENCE [LARGE SCALE GENOMIC DNA]</scope>
    <source>
        <strain evidence="2">cv. AP13</strain>
    </source>
</reference>
<gene>
    <name evidence="1" type="ORF">PVAP13_3KG542101</name>
</gene>
<evidence type="ECO:0000313" key="1">
    <source>
        <dbReference type="EMBL" id="KAG2630666.1"/>
    </source>
</evidence>
<dbReference type="AlphaFoldDB" id="A0A8T0VAY1"/>
<dbReference type="EMBL" id="CM029041">
    <property type="protein sequence ID" value="KAG2630666.1"/>
    <property type="molecule type" value="Genomic_DNA"/>
</dbReference>
<proteinExistence type="predicted"/>
<comment type="caution">
    <text evidence="1">The sequence shown here is derived from an EMBL/GenBank/DDBJ whole genome shotgun (WGS) entry which is preliminary data.</text>
</comment>
<accession>A0A8T0VAY1</accession>
<evidence type="ECO:0000313" key="2">
    <source>
        <dbReference type="Proteomes" id="UP000823388"/>
    </source>
</evidence>
<name>A0A8T0VAY1_PANVG</name>
<organism evidence="1 2">
    <name type="scientific">Panicum virgatum</name>
    <name type="common">Blackwell switchgrass</name>
    <dbReference type="NCBI Taxonomy" id="38727"/>
    <lineage>
        <taxon>Eukaryota</taxon>
        <taxon>Viridiplantae</taxon>
        <taxon>Streptophyta</taxon>
        <taxon>Embryophyta</taxon>
        <taxon>Tracheophyta</taxon>
        <taxon>Spermatophyta</taxon>
        <taxon>Magnoliopsida</taxon>
        <taxon>Liliopsida</taxon>
        <taxon>Poales</taxon>
        <taxon>Poaceae</taxon>
        <taxon>PACMAD clade</taxon>
        <taxon>Panicoideae</taxon>
        <taxon>Panicodae</taxon>
        <taxon>Paniceae</taxon>
        <taxon>Panicinae</taxon>
        <taxon>Panicum</taxon>
        <taxon>Panicum sect. Hiantes</taxon>
    </lineage>
</organism>
<protein>
    <submittedName>
        <fullName evidence="1">Uncharacterized protein</fullName>
    </submittedName>
</protein>